<evidence type="ECO:0000313" key="2">
    <source>
        <dbReference type="EMBL" id="KIJ14145.1"/>
    </source>
</evidence>
<evidence type="ECO:0008006" key="4">
    <source>
        <dbReference type="Google" id="ProtNLM"/>
    </source>
</evidence>
<dbReference type="HOGENOM" id="CLU_619787_0_0_1"/>
<dbReference type="EMBL" id="KN819345">
    <property type="protein sequence ID" value="KIJ14145.1"/>
    <property type="molecule type" value="Genomic_DNA"/>
</dbReference>
<protein>
    <recommendedName>
        <fullName evidence="4">Integrase catalytic domain-containing protein</fullName>
    </recommendedName>
</protein>
<feature type="compositionally biased region" description="Basic and acidic residues" evidence="1">
    <location>
        <begin position="252"/>
        <end position="272"/>
    </location>
</feature>
<accession>A0A0C9TEY8</accession>
<proteinExistence type="predicted"/>
<feature type="region of interest" description="Disordered" evidence="1">
    <location>
        <begin position="242"/>
        <end position="274"/>
    </location>
</feature>
<name>A0A0C9TEY8_PAXIN</name>
<organism evidence="2 3">
    <name type="scientific">Paxillus involutus ATCC 200175</name>
    <dbReference type="NCBI Taxonomy" id="664439"/>
    <lineage>
        <taxon>Eukaryota</taxon>
        <taxon>Fungi</taxon>
        <taxon>Dikarya</taxon>
        <taxon>Basidiomycota</taxon>
        <taxon>Agaricomycotina</taxon>
        <taxon>Agaricomycetes</taxon>
        <taxon>Agaricomycetidae</taxon>
        <taxon>Boletales</taxon>
        <taxon>Paxilineae</taxon>
        <taxon>Paxillaceae</taxon>
        <taxon>Paxillus</taxon>
    </lineage>
</organism>
<dbReference type="Proteomes" id="UP000053647">
    <property type="component" value="Unassembled WGS sequence"/>
</dbReference>
<keyword evidence="3" id="KW-1185">Reference proteome</keyword>
<evidence type="ECO:0000313" key="3">
    <source>
        <dbReference type="Proteomes" id="UP000053647"/>
    </source>
</evidence>
<reference evidence="3" key="2">
    <citation type="submission" date="2015-01" db="EMBL/GenBank/DDBJ databases">
        <title>Evolutionary Origins and Diversification of the Mycorrhizal Mutualists.</title>
        <authorList>
            <consortium name="DOE Joint Genome Institute"/>
            <consortium name="Mycorrhizal Genomics Consortium"/>
            <person name="Kohler A."/>
            <person name="Kuo A."/>
            <person name="Nagy L.G."/>
            <person name="Floudas D."/>
            <person name="Copeland A."/>
            <person name="Barry K.W."/>
            <person name="Cichocki N."/>
            <person name="Veneault-Fourrey C."/>
            <person name="LaButti K."/>
            <person name="Lindquist E.A."/>
            <person name="Lipzen A."/>
            <person name="Lundell T."/>
            <person name="Morin E."/>
            <person name="Murat C."/>
            <person name="Riley R."/>
            <person name="Ohm R."/>
            <person name="Sun H."/>
            <person name="Tunlid A."/>
            <person name="Henrissat B."/>
            <person name="Grigoriev I.V."/>
            <person name="Hibbett D.S."/>
            <person name="Martin F."/>
        </authorList>
    </citation>
    <scope>NUCLEOTIDE SEQUENCE [LARGE SCALE GENOMIC DNA]</scope>
    <source>
        <strain evidence="3">ATCC 200175</strain>
    </source>
</reference>
<evidence type="ECO:0000256" key="1">
    <source>
        <dbReference type="SAM" id="MobiDB-lite"/>
    </source>
</evidence>
<gene>
    <name evidence="2" type="ORF">PAXINDRAFT_156255</name>
</gene>
<dbReference type="AlphaFoldDB" id="A0A0C9TEY8"/>
<sequence length="442" mass="49294">MDRIYSPRLDRSITTAIRECGKCKNFGPTHLHSLLEPIYTWGYMLKTHGTAKTTVDGLDKIRHNFRAPESLMTDGGKHFNNEEFSPKELLLGLVVNTPRMPTSRLSEPALPTETNVHTAYVAQQRLDAADHTVAHALKCKAIFDRRVHRSKAREVLFSPGQLVQVYANELDSTFKTSRKIIPQWSAPRRIATRRGNSYTLATLEGFPIPGFFHAHRLRHFYPRTNSLLADAEKEEMVARRAAMQNEDEGTGDEGRGNETMGEDKGESERTAGDAEDMVTPVADEPHKLYPVQRLIPVLGVKCTCGTDIGLTTIGTSPPGQSHSWGRGCLQDWYWPNYPQCQSPRLIPDVGVKCTSETGINLTTLSTSSHFWCRGCLQDWYRPDHPQCQSPRPIPGLGVNSTCGTGIDLTTISTNPLGRSHSWGGGCLQDWYRPDHPQCHPPG</sequence>
<reference evidence="2 3" key="1">
    <citation type="submission" date="2014-06" db="EMBL/GenBank/DDBJ databases">
        <authorList>
            <consortium name="DOE Joint Genome Institute"/>
            <person name="Kuo A."/>
            <person name="Kohler A."/>
            <person name="Nagy L.G."/>
            <person name="Floudas D."/>
            <person name="Copeland A."/>
            <person name="Barry K.W."/>
            <person name="Cichocki N."/>
            <person name="Veneault-Fourrey C."/>
            <person name="LaButti K."/>
            <person name="Lindquist E.A."/>
            <person name="Lipzen A."/>
            <person name="Lundell T."/>
            <person name="Morin E."/>
            <person name="Murat C."/>
            <person name="Sun H."/>
            <person name="Tunlid A."/>
            <person name="Henrissat B."/>
            <person name="Grigoriev I.V."/>
            <person name="Hibbett D.S."/>
            <person name="Martin F."/>
            <person name="Nordberg H.P."/>
            <person name="Cantor M.N."/>
            <person name="Hua S.X."/>
        </authorList>
    </citation>
    <scope>NUCLEOTIDE SEQUENCE [LARGE SCALE GENOMIC DNA]</scope>
    <source>
        <strain evidence="2 3">ATCC 200175</strain>
    </source>
</reference>
<dbReference type="OrthoDB" id="3237746at2759"/>